<dbReference type="EMBL" id="CACRXK020004394">
    <property type="protein sequence ID" value="CAB4002595.1"/>
    <property type="molecule type" value="Genomic_DNA"/>
</dbReference>
<gene>
    <name evidence="1" type="ORF">PACLA_8A020528</name>
</gene>
<proteinExistence type="predicted"/>
<keyword evidence="2" id="KW-1185">Reference proteome</keyword>
<name>A0A7D9I682_PARCT</name>
<sequence>METLLFTCGNTVNYSYKNILQKEEVLKAQVMSLGDVLNKFFGESDERKRERDEDEVIKSLSLAACETKHKILLECYKTSWVGGCQTEMDSFWKCVNDHKAVLKEKARNYQKNIMQQNSEQNETAEEI</sequence>
<protein>
    <submittedName>
        <fullName evidence="1">Uncharacterized protein</fullName>
    </submittedName>
</protein>
<accession>A0A7D9I682</accession>
<evidence type="ECO:0000313" key="1">
    <source>
        <dbReference type="EMBL" id="CAB4002595.1"/>
    </source>
</evidence>
<reference evidence="1" key="1">
    <citation type="submission" date="2020-04" db="EMBL/GenBank/DDBJ databases">
        <authorList>
            <person name="Alioto T."/>
            <person name="Alioto T."/>
            <person name="Gomez Garrido J."/>
        </authorList>
    </citation>
    <scope>NUCLEOTIDE SEQUENCE</scope>
    <source>
        <strain evidence="1">A484AB</strain>
    </source>
</reference>
<dbReference type="Proteomes" id="UP001152795">
    <property type="component" value="Unassembled WGS sequence"/>
</dbReference>
<organism evidence="1 2">
    <name type="scientific">Paramuricea clavata</name>
    <name type="common">Red gorgonian</name>
    <name type="synonym">Violescent sea-whip</name>
    <dbReference type="NCBI Taxonomy" id="317549"/>
    <lineage>
        <taxon>Eukaryota</taxon>
        <taxon>Metazoa</taxon>
        <taxon>Cnidaria</taxon>
        <taxon>Anthozoa</taxon>
        <taxon>Octocorallia</taxon>
        <taxon>Malacalcyonacea</taxon>
        <taxon>Plexauridae</taxon>
        <taxon>Paramuricea</taxon>
    </lineage>
</organism>
<evidence type="ECO:0000313" key="2">
    <source>
        <dbReference type="Proteomes" id="UP001152795"/>
    </source>
</evidence>
<dbReference type="AlphaFoldDB" id="A0A7D9I682"/>
<comment type="caution">
    <text evidence="1">The sequence shown here is derived from an EMBL/GenBank/DDBJ whole genome shotgun (WGS) entry which is preliminary data.</text>
</comment>